<dbReference type="UniPathway" id="UPA00138"/>
<dbReference type="UniPathway" id="UPA00109">
    <property type="reaction ID" value="UER00189"/>
</dbReference>
<keyword evidence="10" id="KW-1185">Reference proteome</keyword>
<dbReference type="Gene3D" id="3.20.20.70">
    <property type="entry name" value="Aldolase class I"/>
    <property type="match status" value="1"/>
</dbReference>
<dbReference type="OrthoDB" id="6715177at2759"/>
<dbReference type="PANTHER" id="PTHR21139:SF2">
    <property type="entry name" value="TRIOSEPHOSPHATE ISOMERASE"/>
    <property type="match status" value="1"/>
</dbReference>
<dbReference type="InterPro" id="IPR020861">
    <property type="entry name" value="Triosephosphate_isomerase_AS"/>
</dbReference>
<comment type="pathway">
    <text evidence="2 8">Carbohydrate biosynthesis; gluconeogenesis.</text>
</comment>
<dbReference type="OMA" id="MHWADAG"/>
<dbReference type="InterPro" id="IPR022896">
    <property type="entry name" value="TrioseP_Isoase_bac/euk"/>
</dbReference>
<evidence type="ECO:0000256" key="4">
    <source>
        <dbReference type="ARBA" id="ARBA00011738"/>
    </source>
</evidence>
<evidence type="ECO:0000256" key="8">
    <source>
        <dbReference type="RuleBase" id="RU363013"/>
    </source>
</evidence>
<evidence type="ECO:0000256" key="3">
    <source>
        <dbReference type="ARBA" id="ARBA00007422"/>
    </source>
</evidence>
<sequence length="249" mass="26879">MGGGRKMIVGGNWKCNLDQAKAAALVEQLNGMEVGNCEVVVAPVFLHIPMVMNTLKKDKALVSAQNCSFTGMGAYTGDISAEHLVDMGIQWVILGHSERRQYFKEDDEMLAKKLEYALSKGLKVIYCIGEQKEQRENGTTMDVCKKQLEGVAKMLNPETVVIAYEPVWAIGTGLVATPEQAQDTQKSIREYIASAASPDVAAKIRIQYGGSVNGKNCAELAALEDIDGFLVGGASLKPEFTDIVKACSA</sequence>
<dbReference type="GO" id="GO:0005829">
    <property type="term" value="C:cytosol"/>
    <property type="evidence" value="ECO:0007669"/>
    <property type="project" value="TreeGrafter"/>
</dbReference>
<evidence type="ECO:0000313" key="9">
    <source>
        <dbReference type="EMBL" id="KAG8468668.1"/>
    </source>
</evidence>
<protein>
    <recommendedName>
        <fullName evidence="8">Triosephosphate isomerase</fullName>
        <ecNumber evidence="8">5.3.1.1</ecNumber>
    </recommendedName>
</protein>
<evidence type="ECO:0000313" key="10">
    <source>
        <dbReference type="Proteomes" id="UP000751190"/>
    </source>
</evidence>
<dbReference type="InterPro" id="IPR000652">
    <property type="entry name" value="Triosephosphate_isomerase"/>
</dbReference>
<comment type="similarity">
    <text evidence="3 8">Belongs to the triosephosphate isomerase family.</text>
</comment>
<comment type="pathway">
    <text evidence="1 8">Carbohydrate degradation; glycolysis; D-glyceraldehyde 3-phosphate from glycerone phosphate: step 1/1.</text>
</comment>
<dbReference type="SUPFAM" id="SSF51351">
    <property type="entry name" value="Triosephosphate isomerase (TIM)"/>
    <property type="match status" value="1"/>
</dbReference>
<dbReference type="FunFam" id="3.20.20.70:FF:000020">
    <property type="entry name" value="Triosephosphate isomerase"/>
    <property type="match status" value="1"/>
</dbReference>
<dbReference type="EMBL" id="JAGTXO010000004">
    <property type="protein sequence ID" value="KAG8468668.1"/>
    <property type="molecule type" value="Genomic_DNA"/>
</dbReference>
<dbReference type="GO" id="GO:0004807">
    <property type="term" value="F:triose-phosphate isomerase activity"/>
    <property type="evidence" value="ECO:0007669"/>
    <property type="project" value="UniProtKB-EC"/>
</dbReference>
<proteinExistence type="inferred from homology"/>
<dbReference type="Proteomes" id="UP000751190">
    <property type="component" value="Unassembled WGS sequence"/>
</dbReference>
<dbReference type="GO" id="GO:0006094">
    <property type="term" value="P:gluconeogenesis"/>
    <property type="evidence" value="ECO:0007669"/>
    <property type="project" value="UniProtKB-UniPathway"/>
</dbReference>
<evidence type="ECO:0000256" key="2">
    <source>
        <dbReference type="ARBA" id="ARBA00004742"/>
    </source>
</evidence>
<dbReference type="CDD" id="cd00311">
    <property type="entry name" value="TIM"/>
    <property type="match status" value="1"/>
</dbReference>
<gene>
    <name evidence="9" type="ORF">KFE25_013751</name>
</gene>
<name>A0A8J6CIC8_DIALT</name>
<dbReference type="InterPro" id="IPR013785">
    <property type="entry name" value="Aldolase_TIM"/>
</dbReference>
<comment type="caution">
    <text evidence="9">The sequence shown here is derived from an EMBL/GenBank/DDBJ whole genome shotgun (WGS) entry which is preliminary data.</text>
</comment>
<evidence type="ECO:0000256" key="1">
    <source>
        <dbReference type="ARBA" id="ARBA00004680"/>
    </source>
</evidence>
<dbReference type="HAMAP" id="MF_00147_B">
    <property type="entry name" value="TIM_B"/>
    <property type="match status" value="1"/>
</dbReference>
<dbReference type="GO" id="GO:0019563">
    <property type="term" value="P:glycerol catabolic process"/>
    <property type="evidence" value="ECO:0007669"/>
    <property type="project" value="TreeGrafter"/>
</dbReference>
<evidence type="ECO:0000256" key="6">
    <source>
        <dbReference type="ARBA" id="ARBA00023152"/>
    </source>
</evidence>
<dbReference type="GO" id="GO:0006096">
    <property type="term" value="P:glycolytic process"/>
    <property type="evidence" value="ECO:0007669"/>
    <property type="project" value="UniProtKB-UniPathway"/>
</dbReference>
<dbReference type="PROSITE" id="PS51440">
    <property type="entry name" value="TIM_2"/>
    <property type="match status" value="1"/>
</dbReference>
<dbReference type="PANTHER" id="PTHR21139">
    <property type="entry name" value="TRIOSEPHOSPHATE ISOMERASE"/>
    <property type="match status" value="1"/>
</dbReference>
<keyword evidence="7 8" id="KW-0413">Isomerase</keyword>
<dbReference type="InterPro" id="IPR035990">
    <property type="entry name" value="TIM_sf"/>
</dbReference>
<dbReference type="GO" id="GO:0046166">
    <property type="term" value="P:glyceraldehyde-3-phosphate biosynthetic process"/>
    <property type="evidence" value="ECO:0007669"/>
    <property type="project" value="TreeGrafter"/>
</dbReference>
<dbReference type="PROSITE" id="PS00171">
    <property type="entry name" value="TIM_1"/>
    <property type="match status" value="1"/>
</dbReference>
<dbReference type="Pfam" id="PF00121">
    <property type="entry name" value="TIM"/>
    <property type="match status" value="1"/>
</dbReference>
<comment type="catalytic activity">
    <reaction evidence="8">
        <text>D-glyceraldehyde 3-phosphate = dihydroxyacetone phosphate</text>
        <dbReference type="Rhea" id="RHEA:18585"/>
        <dbReference type="ChEBI" id="CHEBI:57642"/>
        <dbReference type="ChEBI" id="CHEBI:59776"/>
        <dbReference type="EC" id="5.3.1.1"/>
    </reaction>
</comment>
<reference evidence="9" key="1">
    <citation type="submission" date="2021-05" db="EMBL/GenBank/DDBJ databases">
        <title>The genome of the haptophyte Pavlova lutheri (Diacronema luteri, Pavlovales) - a model for lipid biosynthesis in eukaryotic algae.</title>
        <authorList>
            <person name="Hulatt C.J."/>
            <person name="Posewitz M.C."/>
        </authorList>
    </citation>
    <scope>NUCLEOTIDE SEQUENCE</scope>
    <source>
        <strain evidence="9">NIVA-4/92</strain>
    </source>
</reference>
<dbReference type="AlphaFoldDB" id="A0A8J6CIC8"/>
<comment type="subunit">
    <text evidence="4">Homodimer.</text>
</comment>
<evidence type="ECO:0000256" key="5">
    <source>
        <dbReference type="ARBA" id="ARBA00022432"/>
    </source>
</evidence>
<dbReference type="NCBIfam" id="TIGR00419">
    <property type="entry name" value="tim"/>
    <property type="match status" value="1"/>
</dbReference>
<dbReference type="EC" id="5.3.1.1" evidence="8"/>
<organism evidence="9 10">
    <name type="scientific">Diacronema lutheri</name>
    <name type="common">Unicellular marine alga</name>
    <name type="synonym">Monochrysis lutheri</name>
    <dbReference type="NCBI Taxonomy" id="2081491"/>
    <lineage>
        <taxon>Eukaryota</taxon>
        <taxon>Haptista</taxon>
        <taxon>Haptophyta</taxon>
        <taxon>Pavlovophyceae</taxon>
        <taxon>Pavlovales</taxon>
        <taxon>Pavlovaceae</taxon>
        <taxon>Diacronema</taxon>
    </lineage>
</organism>
<keyword evidence="6 8" id="KW-0324">Glycolysis</keyword>
<evidence type="ECO:0000256" key="7">
    <source>
        <dbReference type="ARBA" id="ARBA00023235"/>
    </source>
</evidence>
<accession>A0A8J6CIC8</accession>
<keyword evidence="5 8" id="KW-0312">Gluconeogenesis</keyword>